<organism evidence="1 2">
    <name type="scientific">Cryptolaemus montrouzieri</name>
    <dbReference type="NCBI Taxonomy" id="559131"/>
    <lineage>
        <taxon>Eukaryota</taxon>
        <taxon>Metazoa</taxon>
        <taxon>Ecdysozoa</taxon>
        <taxon>Arthropoda</taxon>
        <taxon>Hexapoda</taxon>
        <taxon>Insecta</taxon>
        <taxon>Pterygota</taxon>
        <taxon>Neoptera</taxon>
        <taxon>Endopterygota</taxon>
        <taxon>Coleoptera</taxon>
        <taxon>Polyphaga</taxon>
        <taxon>Cucujiformia</taxon>
        <taxon>Coccinelloidea</taxon>
        <taxon>Coccinellidae</taxon>
        <taxon>Scymninae</taxon>
        <taxon>Scymnini</taxon>
        <taxon>Cryptolaemus</taxon>
    </lineage>
</organism>
<dbReference type="InterPro" id="IPR039600">
    <property type="entry name" value="TANGO6/Rtp1"/>
</dbReference>
<dbReference type="PANTHER" id="PTHR20959">
    <property type="entry name" value="TRANSPORT AND GOLGI ORGANIZATION PROTEIN 6 FAMILY MEMBER"/>
    <property type="match status" value="1"/>
</dbReference>
<protein>
    <submittedName>
        <fullName evidence="1">Uncharacterized protein</fullName>
    </submittedName>
</protein>
<name>A0ABD2NPE8_9CUCU</name>
<evidence type="ECO:0000313" key="1">
    <source>
        <dbReference type="EMBL" id="KAL3280576.1"/>
    </source>
</evidence>
<dbReference type="Proteomes" id="UP001516400">
    <property type="component" value="Unassembled WGS sequence"/>
</dbReference>
<accession>A0ABD2NPE8</accession>
<reference evidence="1 2" key="1">
    <citation type="journal article" date="2021" name="BMC Biol.">
        <title>Horizontally acquired antibacterial genes associated with adaptive radiation of ladybird beetles.</title>
        <authorList>
            <person name="Li H.S."/>
            <person name="Tang X.F."/>
            <person name="Huang Y.H."/>
            <person name="Xu Z.Y."/>
            <person name="Chen M.L."/>
            <person name="Du X.Y."/>
            <person name="Qiu B.Y."/>
            <person name="Chen P.T."/>
            <person name="Zhang W."/>
            <person name="Slipinski A."/>
            <person name="Escalona H.E."/>
            <person name="Waterhouse R.M."/>
            <person name="Zwick A."/>
            <person name="Pang H."/>
        </authorList>
    </citation>
    <scope>NUCLEOTIDE SEQUENCE [LARGE SCALE GENOMIC DNA]</scope>
    <source>
        <strain evidence="1">SYSU2018</strain>
    </source>
</reference>
<dbReference type="AlphaFoldDB" id="A0ABD2NPE8"/>
<proteinExistence type="predicted"/>
<dbReference type="PANTHER" id="PTHR20959:SF1">
    <property type="entry name" value="TRANSPORT AND GOLGI ORGANIZATION PROTEIN 6 HOMOLOG"/>
    <property type="match status" value="1"/>
</dbReference>
<evidence type="ECO:0000313" key="2">
    <source>
        <dbReference type="Proteomes" id="UP001516400"/>
    </source>
</evidence>
<sequence>MASDALGTVEILALMTRVRNDHIITTEKAEFFEEKLDAVFKELNLTFRETVRKLTHDFIDIAGVTTITPEWKFMVVSFYCLHLLDREMRKDELLSVAQTKVLKNYVAAMIDIGILQNLIPTLPHFKLLRTNKLGIQCQYYMLKASVCGLFKYAMLPTLRYHLLHNFMAGSLVALIQLSYCPVKKPLSNIEDEFIMSEEFYGELLGDQDRFQGFITIIQNTVSPMSLMRDAMLLFTTDTPLWFRKGVSRILTNGIKRKDGLLNVMSTIIHVDPKNTTIALKKVQAISQIVVILCTNGDNKDYMYPQIDNLLTFALTSSENMLTILEHLYATIVISLYPVQKAQAELFVDKLLSPLKKLSNETDSEEQKTFFGKEEVMQIIRVTFYIFLDTKNISMPLKLLEPYISILFNIYSCIPDSESIKIKSDLHDIIIHFMKTSERPMVNLLLENFLFNFKIPEVLSFREDIIIRVDASMVQIDFSEKRTKHEVVKNAHKIYNLCKSEVTLFYRYFGFY</sequence>
<dbReference type="EMBL" id="JABFTP020000144">
    <property type="protein sequence ID" value="KAL3280576.1"/>
    <property type="molecule type" value="Genomic_DNA"/>
</dbReference>
<comment type="caution">
    <text evidence="1">The sequence shown here is derived from an EMBL/GenBank/DDBJ whole genome shotgun (WGS) entry which is preliminary data.</text>
</comment>
<keyword evidence="2" id="KW-1185">Reference proteome</keyword>
<gene>
    <name evidence="1" type="ORF">HHI36_003809</name>
</gene>